<comment type="caution">
    <text evidence="2">The sequence shown here is derived from an EMBL/GenBank/DDBJ whole genome shotgun (WGS) entry which is preliminary data.</text>
</comment>
<dbReference type="EMBL" id="JAVDXQ010000005">
    <property type="protein sequence ID" value="MDR7298229.1"/>
    <property type="molecule type" value="Genomic_DNA"/>
</dbReference>
<evidence type="ECO:0008006" key="4">
    <source>
        <dbReference type="Google" id="ProtNLM"/>
    </source>
</evidence>
<accession>A0ABU1ZC90</accession>
<evidence type="ECO:0000256" key="1">
    <source>
        <dbReference type="SAM" id="MobiDB-lite"/>
    </source>
</evidence>
<dbReference type="Proteomes" id="UP001180536">
    <property type="component" value="Unassembled WGS sequence"/>
</dbReference>
<sequence>MSDTLCIAWELDLAEALKAIEARRVRGLVAMMPGWASPTGQWSSRQVTEVWLEADDKGRFVTLMDDSGKLFDGAMRSEPSKSRGASELLLRLPPFKSGPTRARSGNAGTSRRRAASKA</sequence>
<keyword evidence="3" id="KW-1185">Reference proteome</keyword>
<proteinExistence type="predicted"/>
<gene>
    <name evidence="2" type="ORF">J2X16_003592</name>
</gene>
<evidence type="ECO:0000313" key="3">
    <source>
        <dbReference type="Proteomes" id="UP001180536"/>
    </source>
</evidence>
<feature type="region of interest" description="Disordered" evidence="1">
    <location>
        <begin position="72"/>
        <end position="118"/>
    </location>
</feature>
<name>A0ABU1ZC90_9BURK</name>
<protein>
    <recommendedName>
        <fullName evidence="4">DUF5619 domain-containing protein</fullName>
    </recommendedName>
</protein>
<reference evidence="2 3" key="1">
    <citation type="submission" date="2023-07" db="EMBL/GenBank/DDBJ databases">
        <title>Sorghum-associated microbial communities from plants grown in Nebraska, USA.</title>
        <authorList>
            <person name="Schachtman D."/>
        </authorList>
    </citation>
    <scope>NUCLEOTIDE SEQUENCE [LARGE SCALE GENOMIC DNA]</scope>
    <source>
        <strain evidence="2 3">BE310</strain>
    </source>
</reference>
<organism evidence="2 3">
    <name type="scientific">Pelomonas aquatica</name>
    <dbReference type="NCBI Taxonomy" id="431058"/>
    <lineage>
        <taxon>Bacteria</taxon>
        <taxon>Pseudomonadati</taxon>
        <taxon>Pseudomonadota</taxon>
        <taxon>Betaproteobacteria</taxon>
        <taxon>Burkholderiales</taxon>
        <taxon>Sphaerotilaceae</taxon>
        <taxon>Roseateles</taxon>
    </lineage>
</organism>
<evidence type="ECO:0000313" key="2">
    <source>
        <dbReference type="EMBL" id="MDR7298229.1"/>
    </source>
</evidence>
<dbReference type="RefSeq" id="WP_310347208.1">
    <property type="nucleotide sequence ID" value="NZ_JAVDXQ010000005.1"/>
</dbReference>